<dbReference type="RefSeq" id="WP_052288470.1">
    <property type="nucleotide sequence ID" value="NZ_QVFV01000002.1"/>
</dbReference>
<dbReference type="PANTHER" id="PTHR33840:SF1">
    <property type="entry name" value="TLE1 PHOSPHOLIPASE DOMAIN-CONTAINING PROTEIN"/>
    <property type="match status" value="1"/>
</dbReference>
<evidence type="ECO:0000313" key="2">
    <source>
        <dbReference type="EMBL" id="RZM79659.1"/>
    </source>
</evidence>
<comment type="caution">
    <text evidence="2">The sequence shown here is derived from an EMBL/GenBank/DDBJ whole genome shotgun (WGS) entry which is preliminary data.</text>
</comment>
<dbReference type="AlphaFoldDB" id="A0A4Q7EAW6"/>
<dbReference type="SUPFAM" id="SSF53474">
    <property type="entry name" value="alpha/beta-Hydrolases"/>
    <property type="match status" value="1"/>
</dbReference>
<organism evidence="2 3">
    <name type="scientific">Leptolyngbya iicbica LK</name>
    <dbReference type="NCBI Taxonomy" id="2294035"/>
    <lineage>
        <taxon>Bacteria</taxon>
        <taxon>Bacillati</taxon>
        <taxon>Cyanobacteriota</taxon>
        <taxon>Cyanophyceae</taxon>
        <taxon>Leptolyngbyales</taxon>
        <taxon>Leptolyngbyaceae</taxon>
        <taxon>Leptolyngbya group</taxon>
        <taxon>Leptolyngbya</taxon>
        <taxon>Leptolyngbya iicbica</taxon>
    </lineage>
</organism>
<dbReference type="InterPro" id="IPR029058">
    <property type="entry name" value="AB_hydrolase_fold"/>
</dbReference>
<dbReference type="Proteomes" id="UP000292459">
    <property type="component" value="Unassembled WGS sequence"/>
</dbReference>
<feature type="domain" description="T6SS Phospholipase effector Tle1-like catalytic" evidence="1">
    <location>
        <begin position="6"/>
        <end position="111"/>
    </location>
</feature>
<evidence type="ECO:0000313" key="3">
    <source>
        <dbReference type="Proteomes" id="UP000292459"/>
    </source>
</evidence>
<sequence>MALYAFDGTKDRWDGKSPITPTAKTANDRYLSNVVLFYQAYEQSGLPAHYFPGVGSTMGLLDRVFGVAFGAGALGIVNRAFRQLRTNFQAGDRTIDIVGYSRGAAIARLFADKTFREYAKLSGADGTPLTQPPTIRFLGLFDTVASFGIPFNDQELFFQERIPPTTQQTFHALALDVKRKGFGLDRAYGDGNILEVWFRGGHKDVGGNAALPNGEPNRARGNIPLVFMLKKAIAAGIALQVNFDDYPIDRHAPVTLDANTLDSDPSRQPQPYDVFHYSLFDETGQEITFPGCVPLPSREQLVIEEPFNEPELSEQRVLQLTPQLAAAYPDTQAIYTKLHENLDA</sequence>
<dbReference type="InterPro" id="IPR018712">
    <property type="entry name" value="Tle1-like_cat"/>
</dbReference>
<dbReference type="EMBL" id="QVFV01000002">
    <property type="protein sequence ID" value="RZM79659.1"/>
    <property type="molecule type" value="Genomic_DNA"/>
</dbReference>
<accession>A0A4Q7EAW6</accession>
<proteinExistence type="predicted"/>
<protein>
    <submittedName>
        <fullName evidence="2">DUF2235 domain-containing protein</fullName>
    </submittedName>
</protein>
<dbReference type="PANTHER" id="PTHR33840">
    <property type="match status" value="1"/>
</dbReference>
<reference evidence="2 3" key="1">
    <citation type="submission" date="2018-11" db="EMBL/GenBank/DDBJ databases">
        <title>Whole genome sequencing of an environmental sample.</title>
        <authorList>
            <person name="Sarangi A.N."/>
            <person name="Singh D."/>
            <person name="Tripathy S."/>
        </authorList>
    </citation>
    <scope>NUCLEOTIDE SEQUENCE [LARGE SCALE GENOMIC DNA]</scope>
    <source>
        <strain evidence="2 3">Lakshadweep</strain>
    </source>
</reference>
<keyword evidence="3" id="KW-1185">Reference proteome</keyword>
<dbReference type="Pfam" id="PF09994">
    <property type="entry name" value="T6SS_Tle1-like_cat"/>
    <property type="match status" value="2"/>
</dbReference>
<name>A0A4Q7EAW6_9CYAN</name>
<dbReference type="OrthoDB" id="4378831at2"/>
<gene>
    <name evidence="2" type="ORF">DYY88_13220</name>
</gene>
<evidence type="ECO:0000259" key="1">
    <source>
        <dbReference type="Pfam" id="PF09994"/>
    </source>
</evidence>
<feature type="domain" description="T6SS Phospholipase effector Tle1-like catalytic" evidence="1">
    <location>
        <begin position="128"/>
        <end position="230"/>
    </location>
</feature>